<dbReference type="EMBL" id="FOLD01000019">
    <property type="protein sequence ID" value="SFD22038.1"/>
    <property type="molecule type" value="Genomic_DNA"/>
</dbReference>
<dbReference type="FunFam" id="3.40.50.2300:FF:000018">
    <property type="entry name" value="DNA-binding transcriptional regulator NtrC"/>
    <property type="match status" value="1"/>
</dbReference>
<gene>
    <name evidence="9" type="ORF">SAMN05216204_11956</name>
</gene>
<dbReference type="PROSITE" id="PS50043">
    <property type="entry name" value="HTH_LUXR_2"/>
    <property type="match status" value="1"/>
</dbReference>
<dbReference type="Pfam" id="PF00072">
    <property type="entry name" value="Response_reg"/>
    <property type="match status" value="1"/>
</dbReference>
<evidence type="ECO:0000256" key="4">
    <source>
        <dbReference type="ARBA" id="ARBA00023125"/>
    </source>
</evidence>
<evidence type="ECO:0000256" key="1">
    <source>
        <dbReference type="ARBA" id="ARBA00022553"/>
    </source>
</evidence>
<dbReference type="PROSITE" id="PS00622">
    <property type="entry name" value="HTH_LUXR_1"/>
    <property type="match status" value="1"/>
</dbReference>
<feature type="domain" description="HTH luxR-type" evidence="7">
    <location>
        <begin position="136"/>
        <end position="201"/>
    </location>
</feature>
<dbReference type="GO" id="GO:0000160">
    <property type="term" value="P:phosphorelay signal transduction system"/>
    <property type="evidence" value="ECO:0007669"/>
    <property type="project" value="UniProtKB-KW"/>
</dbReference>
<keyword evidence="10" id="KW-1185">Reference proteome</keyword>
<keyword evidence="1 6" id="KW-0597">Phosphoprotein</keyword>
<dbReference type="InterPro" id="IPR001789">
    <property type="entry name" value="Sig_transdc_resp-reg_receiver"/>
</dbReference>
<evidence type="ECO:0000313" key="9">
    <source>
        <dbReference type="EMBL" id="SFD22038.1"/>
    </source>
</evidence>
<evidence type="ECO:0000256" key="3">
    <source>
        <dbReference type="ARBA" id="ARBA00023015"/>
    </source>
</evidence>
<evidence type="ECO:0000256" key="2">
    <source>
        <dbReference type="ARBA" id="ARBA00023012"/>
    </source>
</evidence>
<evidence type="ECO:0000259" key="8">
    <source>
        <dbReference type="PROSITE" id="PS50110"/>
    </source>
</evidence>
<dbReference type="InterPro" id="IPR011006">
    <property type="entry name" value="CheY-like_superfamily"/>
</dbReference>
<keyword evidence="4" id="KW-0238">DNA-binding</keyword>
<accession>A0A1I1QQB0</accession>
<dbReference type="InterPro" id="IPR000792">
    <property type="entry name" value="Tscrpt_reg_LuxR_C"/>
</dbReference>
<dbReference type="SMART" id="SM00448">
    <property type="entry name" value="REC"/>
    <property type="match status" value="1"/>
</dbReference>
<reference evidence="10" key="1">
    <citation type="submission" date="2016-10" db="EMBL/GenBank/DDBJ databases">
        <authorList>
            <person name="Varghese N."/>
            <person name="Submissions S."/>
        </authorList>
    </citation>
    <scope>NUCLEOTIDE SEQUENCE [LARGE SCALE GENOMIC DNA]</scope>
    <source>
        <strain evidence="10">CGMCC 1.12041</strain>
    </source>
</reference>
<dbReference type="Pfam" id="PF00196">
    <property type="entry name" value="GerE"/>
    <property type="match status" value="1"/>
</dbReference>
<dbReference type="STRING" id="1164594.SAMN05216204_11956"/>
<evidence type="ECO:0000256" key="5">
    <source>
        <dbReference type="ARBA" id="ARBA00023163"/>
    </source>
</evidence>
<dbReference type="PANTHER" id="PTHR44688">
    <property type="entry name" value="DNA-BINDING TRANSCRIPTIONAL ACTIVATOR DEVR_DOSR"/>
    <property type="match status" value="1"/>
</dbReference>
<dbReference type="SUPFAM" id="SSF46894">
    <property type="entry name" value="C-terminal effector domain of the bipartite response regulators"/>
    <property type="match status" value="1"/>
</dbReference>
<protein>
    <submittedName>
        <fullName evidence="9">Two component transcriptional regulator, LuxR family</fullName>
    </submittedName>
</protein>
<dbReference type="Proteomes" id="UP000198639">
    <property type="component" value="Unassembled WGS sequence"/>
</dbReference>
<dbReference type="PROSITE" id="PS50110">
    <property type="entry name" value="RESPONSE_REGULATORY"/>
    <property type="match status" value="1"/>
</dbReference>
<sequence>MPASQTVYIVDDDAAVRDALGLLLSLHGYRTAFFSDAASFLRTWTLDARGCLLLDIRMPGMDGLALQQALLDLGSRLPVLVITGHGDVHSARAAFRSQAVDFLEKPLQERQLVAAIEEAFARDQGQASDGEAAEQYRRREASLTPREREVMELVVAGRHNRDIAHELGISVRTVEVHKSRVMEKLAVDSIADLVRQHLQQPGRRAPGS</sequence>
<dbReference type="PRINTS" id="PR00038">
    <property type="entry name" value="HTHLUXR"/>
</dbReference>
<evidence type="ECO:0000259" key="7">
    <source>
        <dbReference type="PROSITE" id="PS50043"/>
    </source>
</evidence>
<dbReference type="GO" id="GO:0003677">
    <property type="term" value="F:DNA binding"/>
    <property type="evidence" value="ECO:0007669"/>
    <property type="project" value="UniProtKB-KW"/>
</dbReference>
<evidence type="ECO:0000256" key="6">
    <source>
        <dbReference type="PROSITE-ProRule" id="PRU00169"/>
    </source>
</evidence>
<dbReference type="CDD" id="cd06170">
    <property type="entry name" value="LuxR_C_like"/>
    <property type="match status" value="1"/>
</dbReference>
<dbReference type="GO" id="GO:0006355">
    <property type="term" value="P:regulation of DNA-templated transcription"/>
    <property type="evidence" value="ECO:0007669"/>
    <property type="project" value="InterPro"/>
</dbReference>
<proteinExistence type="predicted"/>
<keyword evidence="3" id="KW-0805">Transcription regulation</keyword>
<dbReference type="SMART" id="SM00421">
    <property type="entry name" value="HTH_LUXR"/>
    <property type="match status" value="1"/>
</dbReference>
<dbReference type="OrthoDB" id="9802186at2"/>
<dbReference type="RefSeq" id="WP_091875529.1">
    <property type="nucleotide sequence ID" value="NZ_FOLD01000019.1"/>
</dbReference>
<dbReference type="PANTHER" id="PTHR44688:SF16">
    <property type="entry name" value="DNA-BINDING TRANSCRIPTIONAL ACTIVATOR DEVR_DOSR"/>
    <property type="match status" value="1"/>
</dbReference>
<evidence type="ECO:0000313" key="10">
    <source>
        <dbReference type="Proteomes" id="UP000198639"/>
    </source>
</evidence>
<keyword evidence="2" id="KW-0902">Two-component regulatory system</keyword>
<dbReference type="Gene3D" id="1.10.10.10">
    <property type="entry name" value="Winged helix-like DNA-binding domain superfamily/Winged helix DNA-binding domain"/>
    <property type="match status" value="1"/>
</dbReference>
<dbReference type="SUPFAM" id="SSF52172">
    <property type="entry name" value="CheY-like"/>
    <property type="match status" value="1"/>
</dbReference>
<keyword evidence="5" id="KW-0804">Transcription</keyword>
<feature type="domain" description="Response regulatory" evidence="8">
    <location>
        <begin position="6"/>
        <end position="120"/>
    </location>
</feature>
<dbReference type="AlphaFoldDB" id="A0A1I1QQB0"/>
<dbReference type="Gene3D" id="3.40.50.2300">
    <property type="match status" value="1"/>
</dbReference>
<name>A0A1I1QQB0_9BURK</name>
<dbReference type="InterPro" id="IPR016032">
    <property type="entry name" value="Sig_transdc_resp-reg_C-effctor"/>
</dbReference>
<feature type="modified residue" description="4-aspartylphosphate" evidence="6">
    <location>
        <position position="55"/>
    </location>
</feature>
<dbReference type="InterPro" id="IPR036388">
    <property type="entry name" value="WH-like_DNA-bd_sf"/>
</dbReference>
<organism evidence="9 10">
    <name type="scientific">Massilia yuzhufengensis</name>
    <dbReference type="NCBI Taxonomy" id="1164594"/>
    <lineage>
        <taxon>Bacteria</taxon>
        <taxon>Pseudomonadati</taxon>
        <taxon>Pseudomonadota</taxon>
        <taxon>Betaproteobacteria</taxon>
        <taxon>Burkholderiales</taxon>
        <taxon>Oxalobacteraceae</taxon>
        <taxon>Telluria group</taxon>
        <taxon>Massilia</taxon>
    </lineage>
</organism>